<reference evidence="2 3" key="1">
    <citation type="submission" date="2021-01" db="EMBL/GenBank/DDBJ databases">
        <title>Complete genome sequences of Corynebacterium macginleyi strains isolated from infectious keratitis.</title>
        <authorList>
            <person name="Sagerfors S."/>
            <person name="Poehlein A."/>
            <person name="Soderquist B."/>
            <person name="Bruggemann H."/>
        </authorList>
    </citation>
    <scope>NUCLEOTIDE SEQUENCE [LARGE SCALE GENOMIC DNA]</scope>
    <source>
        <strain evidence="2 3">12T220</strain>
    </source>
</reference>
<evidence type="ECO:0000313" key="2">
    <source>
        <dbReference type="EMBL" id="MBM0244568.1"/>
    </source>
</evidence>
<dbReference type="EMBL" id="JAACBX020000002">
    <property type="protein sequence ID" value="MBM0244568.1"/>
    <property type="molecule type" value="Genomic_DNA"/>
</dbReference>
<comment type="caution">
    <text evidence="2">The sequence shown here is derived from an EMBL/GenBank/DDBJ whole genome shotgun (WGS) entry which is preliminary data.</text>
</comment>
<feature type="region of interest" description="Disordered" evidence="1">
    <location>
        <begin position="128"/>
        <end position="176"/>
    </location>
</feature>
<protein>
    <recommendedName>
        <fullName evidence="4">DNA-binding protein</fullName>
    </recommendedName>
</protein>
<proteinExistence type="predicted"/>
<sequence>MTTPSDVKSVFASLAGHRVTAQDMADMLEISRNTANLRLKNGLVAEDIITISRGLNANPVEALVELDKLTRTEVFDFLDGGAKLLATASVEELVYRLAEDTLSNADKIELGGAARALLERDDLASRRAGAPVSGPYASLDDDDGIVRDFDWDEPHAADSSPDEDKLREERGEDPID</sequence>
<dbReference type="RefSeq" id="WP_200437890.1">
    <property type="nucleotide sequence ID" value="NZ_CP068291.1"/>
</dbReference>
<evidence type="ECO:0008006" key="4">
    <source>
        <dbReference type="Google" id="ProtNLM"/>
    </source>
</evidence>
<keyword evidence="3" id="KW-1185">Reference proteome</keyword>
<evidence type="ECO:0000256" key="1">
    <source>
        <dbReference type="SAM" id="MobiDB-lite"/>
    </source>
</evidence>
<organism evidence="2 3">
    <name type="scientific">Corynebacterium macginleyi</name>
    <dbReference type="NCBI Taxonomy" id="38290"/>
    <lineage>
        <taxon>Bacteria</taxon>
        <taxon>Bacillati</taxon>
        <taxon>Actinomycetota</taxon>
        <taxon>Actinomycetes</taxon>
        <taxon>Mycobacteriales</taxon>
        <taxon>Corynebacteriaceae</taxon>
        <taxon>Corynebacterium</taxon>
    </lineage>
</organism>
<gene>
    <name evidence="2" type="ORF">GWO63_010045</name>
</gene>
<accession>A0ABS1Y839</accession>
<name>A0ABS1Y839_9CORY</name>
<feature type="compositionally biased region" description="Basic and acidic residues" evidence="1">
    <location>
        <begin position="144"/>
        <end position="176"/>
    </location>
</feature>
<evidence type="ECO:0000313" key="3">
    <source>
        <dbReference type="Proteomes" id="UP001518680"/>
    </source>
</evidence>
<dbReference type="Proteomes" id="UP001518680">
    <property type="component" value="Unassembled WGS sequence"/>
</dbReference>